<dbReference type="GO" id="GO:0006071">
    <property type="term" value="P:glycerol metabolic process"/>
    <property type="evidence" value="ECO:0007669"/>
    <property type="project" value="InterPro"/>
</dbReference>
<dbReference type="STRING" id="1121324.CLIT_23c03130"/>
<evidence type="ECO:0000313" key="2">
    <source>
        <dbReference type="EMBL" id="KDR94041.1"/>
    </source>
</evidence>
<keyword evidence="3" id="KW-1185">Reference proteome</keyword>
<dbReference type="RefSeq" id="WP_330391222.1">
    <property type="nucleotide sequence ID" value="NZ_FSRH01000003.1"/>
</dbReference>
<dbReference type="GO" id="GO:0004371">
    <property type="term" value="F:glycerone kinase activity"/>
    <property type="evidence" value="ECO:0007669"/>
    <property type="project" value="InterPro"/>
</dbReference>
<dbReference type="SUPFAM" id="SSF101473">
    <property type="entry name" value="DhaL-like"/>
    <property type="match status" value="1"/>
</dbReference>
<proteinExistence type="predicted"/>
<dbReference type="InterPro" id="IPR004007">
    <property type="entry name" value="DhaL_dom"/>
</dbReference>
<feature type="domain" description="DhaL" evidence="1">
    <location>
        <begin position="9"/>
        <end position="201"/>
    </location>
</feature>
<protein>
    <submittedName>
        <fullName evidence="2">DAK2 domain-containing protein</fullName>
    </submittedName>
</protein>
<dbReference type="Proteomes" id="UP000027946">
    <property type="component" value="Unassembled WGS sequence"/>
</dbReference>
<comment type="caution">
    <text evidence="2">The sequence shown here is derived from an EMBL/GenBank/DDBJ whole genome shotgun (WGS) entry which is preliminary data.</text>
</comment>
<gene>
    <name evidence="2" type="ORF">CLIT_23c03130</name>
</gene>
<dbReference type="SMART" id="SM01121">
    <property type="entry name" value="Dak1_2"/>
    <property type="match status" value="1"/>
</dbReference>
<dbReference type="InterPro" id="IPR048394">
    <property type="entry name" value="FakA-like_M"/>
</dbReference>
<dbReference type="SMART" id="SM01120">
    <property type="entry name" value="Dak2"/>
    <property type="match status" value="1"/>
</dbReference>
<dbReference type="PROSITE" id="PS51480">
    <property type="entry name" value="DHAL"/>
    <property type="match status" value="1"/>
</dbReference>
<dbReference type="InterPro" id="IPR019986">
    <property type="entry name" value="YloV-like"/>
</dbReference>
<evidence type="ECO:0000313" key="3">
    <source>
        <dbReference type="Proteomes" id="UP000027946"/>
    </source>
</evidence>
<dbReference type="EMBL" id="JJMM01000026">
    <property type="protein sequence ID" value="KDR94041.1"/>
    <property type="molecule type" value="Genomic_DNA"/>
</dbReference>
<dbReference type="PANTHER" id="PTHR33434:SF4">
    <property type="entry name" value="PHOSPHATASE PROTEIN"/>
    <property type="match status" value="1"/>
</dbReference>
<dbReference type="AlphaFoldDB" id="A0A069RAH5"/>
<dbReference type="Pfam" id="PF21645">
    <property type="entry name" value="FakA-like_M"/>
    <property type="match status" value="1"/>
</dbReference>
<evidence type="ECO:0000259" key="1">
    <source>
        <dbReference type="PROSITE" id="PS51480"/>
    </source>
</evidence>
<dbReference type="InterPro" id="IPR050270">
    <property type="entry name" value="DegV_domain_contain"/>
</dbReference>
<reference evidence="2 3" key="1">
    <citation type="submission" date="2014-03" db="EMBL/GenBank/DDBJ databases">
        <title>Genome sequence of Clostridium litorale W6, DSM 5388.</title>
        <authorList>
            <person name="Poehlein A."/>
            <person name="Jagirdar A."/>
            <person name="Khonsari B."/>
            <person name="Chibani C.M."/>
            <person name="Gutierrez Gutierrez D.A."/>
            <person name="Davydova E."/>
            <person name="Alghaithi H.S."/>
            <person name="Nair K.P."/>
            <person name="Dhamotharan K."/>
            <person name="Chandran L."/>
            <person name="G W."/>
            <person name="Daniel R."/>
        </authorList>
    </citation>
    <scope>NUCLEOTIDE SEQUENCE [LARGE SCALE GENOMIC DNA]</scope>
    <source>
        <strain evidence="2 3">W6</strain>
    </source>
</reference>
<dbReference type="eggNOG" id="COG1461">
    <property type="taxonomic scope" value="Bacteria"/>
</dbReference>
<dbReference type="Pfam" id="PF02734">
    <property type="entry name" value="Dak2"/>
    <property type="match status" value="1"/>
</dbReference>
<dbReference type="Pfam" id="PF13684">
    <property type="entry name" value="FakA-like_C"/>
    <property type="match status" value="1"/>
</dbReference>
<dbReference type="InterPro" id="IPR033470">
    <property type="entry name" value="FakA-like_C"/>
</dbReference>
<dbReference type="Gene3D" id="1.25.40.340">
    <property type="match status" value="1"/>
</dbReference>
<dbReference type="InterPro" id="IPR036117">
    <property type="entry name" value="DhaL_dom_sf"/>
</dbReference>
<name>A0A069RAH5_PEPLI</name>
<dbReference type="NCBIfam" id="TIGR03599">
    <property type="entry name" value="YloV"/>
    <property type="match status" value="1"/>
</dbReference>
<organism evidence="2 3">
    <name type="scientific">Peptoclostridium litorale DSM 5388</name>
    <dbReference type="NCBI Taxonomy" id="1121324"/>
    <lineage>
        <taxon>Bacteria</taxon>
        <taxon>Bacillati</taxon>
        <taxon>Bacillota</taxon>
        <taxon>Clostridia</taxon>
        <taxon>Peptostreptococcales</taxon>
        <taxon>Peptoclostridiaceae</taxon>
        <taxon>Peptoclostridium</taxon>
    </lineage>
</organism>
<accession>A0A069RAH5</accession>
<dbReference type="PANTHER" id="PTHR33434">
    <property type="entry name" value="DEGV DOMAIN-CONTAINING PROTEIN DR_1986-RELATED"/>
    <property type="match status" value="1"/>
</dbReference>
<sequence>MKHEFVEAKMLIKMFISGANNLENHKDVVDRLNVFPVPDGDTGTNMSLTMNSAVEKLHGLKEESISNVGKTVSKGSLMGARGNSGVILSQLLRGFASAIEEKKTLDVYDFAQAMSKAAHMAYKAVIKPIEGTILTVAREAGEYALELVKEEISIEDFFNKFVGRANESLENTPNLLDALREANVVDSGGKGLVLIYEGMYNALVGSPVQRSGGRPLEPAEELQLEKTGAVDIKYAYCTEFILKSKSIVCDEMRMLMADMGDSMVAASDDDLIKMHIHTNEPGTVLQMALEHGELVKIKIENMRVQHENNIVEKESGKPAETEKKKYSVVAVASGEGMASILGDLGVDSIIEGGQTMNPSTSDFLQAINGASAENVIVFPNNKNIIMAANQAKEMSDENVIVIPTKNMPQAFAAMVAFNPDEYALENEKNMSEAIEHVKVGQVTFSVRDTSLNGKDIKKGDIIGIVQGEIDICADEVKAGAVETAKSMIDEDTEIVSVFYGEDVSEEDANKLIEDLEKEYEDVEFEIYYGGQPVYYYIISAE</sequence>